<evidence type="ECO:0000313" key="2">
    <source>
        <dbReference type="EMBL" id="KPV74951.1"/>
    </source>
</evidence>
<feature type="compositionally biased region" description="Pro residues" evidence="1">
    <location>
        <begin position="95"/>
        <end position="105"/>
    </location>
</feature>
<accession>A0A194S6B1</accession>
<dbReference type="GeneID" id="28974865"/>
<gene>
    <name evidence="2" type="ORF">RHOBADRAFT_44469</name>
</gene>
<reference evidence="2 3" key="1">
    <citation type="journal article" date="2015" name="Front. Microbiol.">
        <title>Genome sequence of the plant growth promoting endophytic yeast Rhodotorula graminis WP1.</title>
        <authorList>
            <person name="Firrincieli A."/>
            <person name="Otillar R."/>
            <person name="Salamov A."/>
            <person name="Schmutz J."/>
            <person name="Khan Z."/>
            <person name="Redman R.S."/>
            <person name="Fleck N.D."/>
            <person name="Lindquist E."/>
            <person name="Grigoriev I.V."/>
            <person name="Doty S.L."/>
        </authorList>
    </citation>
    <scope>NUCLEOTIDE SEQUENCE [LARGE SCALE GENOMIC DNA]</scope>
    <source>
        <strain evidence="2 3">WP1</strain>
    </source>
</reference>
<name>A0A194S6B1_RHOGW</name>
<dbReference type="OrthoDB" id="2530197at2759"/>
<feature type="compositionally biased region" description="Low complexity" evidence="1">
    <location>
        <begin position="74"/>
        <end position="94"/>
    </location>
</feature>
<sequence>MLKFFGGVSSAPDQTTPKASDQRNPFDFFTPSSRKGSVANQGGHLAPTASGGSSGTATAVPSGQATPAQRTSVSTPGVGSPAAASSSSGGASEPPATPGAVPPTPGGTVRSQPTTAFWVGGSGSTGLASERSC</sequence>
<feature type="compositionally biased region" description="Polar residues" evidence="1">
    <location>
        <begin position="61"/>
        <end position="73"/>
    </location>
</feature>
<dbReference type="Proteomes" id="UP000053890">
    <property type="component" value="Unassembled WGS sequence"/>
</dbReference>
<dbReference type="RefSeq" id="XP_018271000.1">
    <property type="nucleotide sequence ID" value="XM_018414417.1"/>
</dbReference>
<evidence type="ECO:0000256" key="1">
    <source>
        <dbReference type="SAM" id="MobiDB-lite"/>
    </source>
</evidence>
<dbReference type="AlphaFoldDB" id="A0A194S6B1"/>
<protein>
    <submittedName>
        <fullName evidence="2">Uncharacterized protein</fullName>
    </submittedName>
</protein>
<evidence type="ECO:0000313" key="3">
    <source>
        <dbReference type="Proteomes" id="UP000053890"/>
    </source>
</evidence>
<dbReference type="OMA" id="DQRNPFD"/>
<feature type="region of interest" description="Disordered" evidence="1">
    <location>
        <begin position="1"/>
        <end position="133"/>
    </location>
</feature>
<keyword evidence="3" id="KW-1185">Reference proteome</keyword>
<feature type="compositionally biased region" description="Polar residues" evidence="1">
    <location>
        <begin position="11"/>
        <end position="23"/>
    </location>
</feature>
<proteinExistence type="predicted"/>
<organism evidence="2 3">
    <name type="scientific">Rhodotorula graminis (strain WP1)</name>
    <dbReference type="NCBI Taxonomy" id="578459"/>
    <lineage>
        <taxon>Eukaryota</taxon>
        <taxon>Fungi</taxon>
        <taxon>Dikarya</taxon>
        <taxon>Basidiomycota</taxon>
        <taxon>Pucciniomycotina</taxon>
        <taxon>Microbotryomycetes</taxon>
        <taxon>Sporidiobolales</taxon>
        <taxon>Sporidiobolaceae</taxon>
        <taxon>Rhodotorula</taxon>
    </lineage>
</organism>
<dbReference type="EMBL" id="KQ474079">
    <property type="protein sequence ID" value="KPV74951.1"/>
    <property type="molecule type" value="Genomic_DNA"/>
</dbReference>
<feature type="compositionally biased region" description="Polar residues" evidence="1">
    <location>
        <begin position="30"/>
        <end position="40"/>
    </location>
</feature>
<feature type="compositionally biased region" description="Low complexity" evidence="1">
    <location>
        <begin position="48"/>
        <end position="59"/>
    </location>
</feature>